<dbReference type="STRING" id="486698.AWC22_13810"/>
<name>A0A1X2D7B9_9MYCO</name>
<proteinExistence type="predicted"/>
<protein>
    <recommendedName>
        <fullName evidence="3">HEPN domain-containing protein</fullName>
    </recommendedName>
</protein>
<dbReference type="EMBL" id="LQPQ01000038">
    <property type="protein sequence ID" value="ORW84066.1"/>
    <property type="molecule type" value="Genomic_DNA"/>
</dbReference>
<comment type="caution">
    <text evidence="1">The sequence shown here is derived from an EMBL/GenBank/DDBJ whole genome shotgun (WGS) entry which is preliminary data.</text>
</comment>
<accession>A0A1X2D7B9</accession>
<keyword evidence="2" id="KW-1185">Reference proteome</keyword>
<evidence type="ECO:0000313" key="1">
    <source>
        <dbReference type="EMBL" id="ORW84066.1"/>
    </source>
</evidence>
<dbReference type="OrthoDB" id="4375644at2"/>
<dbReference type="GeneID" id="93497001"/>
<evidence type="ECO:0008006" key="3">
    <source>
        <dbReference type="Google" id="ProtNLM"/>
    </source>
</evidence>
<dbReference type="AlphaFoldDB" id="A0A1X2D7B9"/>
<gene>
    <name evidence="1" type="ORF">AWC22_13810</name>
</gene>
<dbReference type="Proteomes" id="UP000193087">
    <property type="component" value="Unassembled WGS sequence"/>
</dbReference>
<organism evidence="1 2">
    <name type="scientific">Mycobacterium riyadhense</name>
    <dbReference type="NCBI Taxonomy" id="486698"/>
    <lineage>
        <taxon>Bacteria</taxon>
        <taxon>Bacillati</taxon>
        <taxon>Actinomycetota</taxon>
        <taxon>Actinomycetes</taxon>
        <taxon>Mycobacteriales</taxon>
        <taxon>Mycobacteriaceae</taxon>
        <taxon>Mycobacterium</taxon>
    </lineage>
</organism>
<dbReference type="RefSeq" id="WP_085249578.1">
    <property type="nucleotide sequence ID" value="NZ_CAJMWJ010000001.1"/>
</dbReference>
<reference evidence="1 2" key="1">
    <citation type="submission" date="2016-01" db="EMBL/GenBank/DDBJ databases">
        <title>The new phylogeny of the genus Mycobacterium.</title>
        <authorList>
            <person name="Tarcisio F."/>
            <person name="Conor M."/>
            <person name="Antonella G."/>
            <person name="Elisabetta G."/>
            <person name="Giulia F.S."/>
            <person name="Sara T."/>
            <person name="Anna F."/>
            <person name="Clotilde B."/>
            <person name="Roberto B."/>
            <person name="Veronica D.S."/>
            <person name="Fabio R."/>
            <person name="Monica P."/>
            <person name="Olivier J."/>
            <person name="Enrico T."/>
            <person name="Nicola S."/>
        </authorList>
    </citation>
    <scope>NUCLEOTIDE SEQUENCE [LARGE SCALE GENOMIC DNA]</scope>
    <source>
        <strain evidence="1 2">DSM 45176</strain>
    </source>
</reference>
<sequence length="133" mass="14187">MTGRTRKSSDAVRAGRLNKATEFHDAATLIEDHAPNAAIDLFVDAGIAAADVICCSKLGEYSISENHSDAIALLAKAQPDVAKYLRALLNVKSKVAYTHQSVSSDDHKKASRAASNLVEAARRIAKPAASEER</sequence>
<evidence type="ECO:0000313" key="2">
    <source>
        <dbReference type="Proteomes" id="UP000193087"/>
    </source>
</evidence>